<keyword evidence="3" id="KW-0653">Protein transport</keyword>
<keyword evidence="3" id="KW-0268">Exocytosis</keyword>
<dbReference type="Proteomes" id="UP000315295">
    <property type="component" value="Unassembled WGS sequence"/>
</dbReference>
<keyword evidence="2 3" id="KW-0813">Transport</keyword>
<dbReference type="InterPro" id="IPR016159">
    <property type="entry name" value="Cullin_repeat-like_dom_sf"/>
</dbReference>
<protein>
    <recommendedName>
        <fullName evidence="3">Exocyst subunit Exo70 family protein</fullName>
    </recommendedName>
</protein>
<dbReference type="GO" id="GO:0005546">
    <property type="term" value="F:phosphatidylinositol-4,5-bisphosphate binding"/>
    <property type="evidence" value="ECO:0007669"/>
    <property type="project" value="InterPro"/>
</dbReference>
<evidence type="ECO:0000313" key="5">
    <source>
        <dbReference type="EMBL" id="TQD98394.1"/>
    </source>
</evidence>
<keyword evidence="6" id="KW-1185">Reference proteome</keyword>
<dbReference type="EMBL" id="VIEB01000253">
    <property type="protein sequence ID" value="TQD98394.1"/>
    <property type="molecule type" value="Genomic_DNA"/>
</dbReference>
<evidence type="ECO:0000256" key="2">
    <source>
        <dbReference type="ARBA" id="ARBA00022448"/>
    </source>
</evidence>
<proteinExistence type="inferred from homology"/>
<dbReference type="InterPro" id="IPR004140">
    <property type="entry name" value="Exo70"/>
</dbReference>
<sequence>MYSSCRREFLEDSLSRLGLQKLSIEEVQKTPWQDLEDEIERWISCDSATIEARLCDRIFYGLSSAADLSFMEVCRGSTIQIRNFTDVVAIRNRSPERLFTILDVFETLQDLMPEFESVFFFDQTACFSRTKRLRFGKG</sequence>
<comment type="caution">
    <text evidence="5">The sequence shown here is derived from an EMBL/GenBank/DDBJ whole genome shotgun (WGS) entry which is preliminary data.</text>
</comment>
<reference evidence="5 6" key="1">
    <citation type="journal article" date="2019" name="G3 (Bethesda)">
        <title>Sequencing of a Wild Apple (Malus baccata) Genome Unravels the Differences Between Cultivated and Wild Apple Species Regarding Disease Resistance and Cold Tolerance.</title>
        <authorList>
            <person name="Chen X."/>
        </authorList>
    </citation>
    <scope>NUCLEOTIDE SEQUENCE [LARGE SCALE GENOMIC DNA]</scope>
    <source>
        <strain evidence="6">cv. Shandingzi</strain>
        <tissue evidence="5">Leaves</tissue>
    </source>
</reference>
<dbReference type="PANTHER" id="PTHR12542">
    <property type="entry name" value="EXOCYST COMPLEX PROTEIN EXO70"/>
    <property type="match status" value="1"/>
</dbReference>
<dbReference type="Pfam" id="PF03081">
    <property type="entry name" value="Exo70_C"/>
    <property type="match status" value="1"/>
</dbReference>
<dbReference type="STRING" id="106549.A0A540MI35"/>
<gene>
    <name evidence="5" type="ORF">C1H46_015995</name>
</gene>
<evidence type="ECO:0000256" key="3">
    <source>
        <dbReference type="RuleBase" id="RU365026"/>
    </source>
</evidence>
<evidence type="ECO:0000313" key="6">
    <source>
        <dbReference type="Proteomes" id="UP000315295"/>
    </source>
</evidence>
<organism evidence="5 6">
    <name type="scientific">Malus baccata</name>
    <name type="common">Siberian crab apple</name>
    <name type="synonym">Pyrus baccata</name>
    <dbReference type="NCBI Taxonomy" id="106549"/>
    <lineage>
        <taxon>Eukaryota</taxon>
        <taxon>Viridiplantae</taxon>
        <taxon>Streptophyta</taxon>
        <taxon>Embryophyta</taxon>
        <taxon>Tracheophyta</taxon>
        <taxon>Spermatophyta</taxon>
        <taxon>Magnoliopsida</taxon>
        <taxon>eudicotyledons</taxon>
        <taxon>Gunneridae</taxon>
        <taxon>Pentapetalae</taxon>
        <taxon>rosids</taxon>
        <taxon>fabids</taxon>
        <taxon>Rosales</taxon>
        <taxon>Rosaceae</taxon>
        <taxon>Amygdaloideae</taxon>
        <taxon>Maleae</taxon>
        <taxon>Malus</taxon>
    </lineage>
</organism>
<dbReference type="GO" id="GO:0015031">
    <property type="term" value="P:protein transport"/>
    <property type="evidence" value="ECO:0007669"/>
    <property type="project" value="UniProtKB-KW"/>
</dbReference>
<name>A0A540MI35_MALBA</name>
<comment type="similarity">
    <text evidence="1 3">Belongs to the EXO70 family.</text>
</comment>
<dbReference type="InterPro" id="IPR046364">
    <property type="entry name" value="Exo70_C"/>
</dbReference>
<feature type="domain" description="Exocyst complex subunit Exo70 C-terminal" evidence="4">
    <location>
        <begin position="50"/>
        <end position="124"/>
    </location>
</feature>
<comment type="function">
    <text evidence="3">Component of the exocyst complex.</text>
</comment>
<accession>A0A540MI35</accession>
<evidence type="ECO:0000259" key="4">
    <source>
        <dbReference type="Pfam" id="PF03081"/>
    </source>
</evidence>
<dbReference type="AlphaFoldDB" id="A0A540MI35"/>
<dbReference type="GO" id="GO:0000145">
    <property type="term" value="C:exocyst"/>
    <property type="evidence" value="ECO:0007669"/>
    <property type="project" value="InterPro"/>
</dbReference>
<evidence type="ECO:0000256" key="1">
    <source>
        <dbReference type="ARBA" id="ARBA00006756"/>
    </source>
</evidence>
<dbReference type="Gene3D" id="1.20.1280.170">
    <property type="entry name" value="Exocyst complex component Exo70"/>
    <property type="match status" value="1"/>
</dbReference>
<dbReference type="GO" id="GO:0006887">
    <property type="term" value="P:exocytosis"/>
    <property type="evidence" value="ECO:0007669"/>
    <property type="project" value="UniProtKB-KW"/>
</dbReference>
<dbReference type="SUPFAM" id="SSF74788">
    <property type="entry name" value="Cullin repeat-like"/>
    <property type="match status" value="1"/>
</dbReference>
<dbReference type="PANTHER" id="PTHR12542:SF96">
    <property type="entry name" value="EXOCYST COMPLEX COMPONENT EXO70B1"/>
    <property type="match status" value="1"/>
</dbReference>